<sequence length="333" mass="37687">MGRRNDSTRRSASSSCSREQQRWMRTGIPAPLFPCSGEPSNIPAVEEWYRISQEVWERAHVRLQRAVRRQRIQANRRRRPHPSYQVGQKVWLSTRNLRLKLPCRKLSPKFIGPFEIIRQVNLVAYRLRLPAAYLMCPFSSLRILRVGKLWAAESHRRLWTLRGPRHTGYVLSWTPGGSDRGSSTSWTGRGMVSRSVRGWTPLTSWILPSRRTSTATTRTSLLRARGGVRSVEPQEVFLEEGLCHDPPESCPREGALACLLRVLPGCAPGLNTQAHLEGDQAGLMGDEALPSFINGCHAQRSLKWLGGEVELLYKVFNLTATPESTRAEITMDL</sequence>
<accession>A0AAE0RAT3</accession>
<dbReference type="Pfam" id="PF24626">
    <property type="entry name" value="SH3_Tf2-1"/>
    <property type="match status" value="1"/>
</dbReference>
<reference evidence="3" key="1">
    <citation type="submission" date="2023-06" db="EMBL/GenBank/DDBJ databases">
        <title>Male Hemibagrus guttatus genome.</title>
        <authorList>
            <person name="Bian C."/>
        </authorList>
    </citation>
    <scope>NUCLEOTIDE SEQUENCE</scope>
    <source>
        <strain evidence="3">Male_cb2023</strain>
        <tissue evidence="3">Muscle</tissue>
    </source>
</reference>
<dbReference type="InterPro" id="IPR056924">
    <property type="entry name" value="SH3_Tf2-1"/>
</dbReference>
<name>A0AAE0RAT3_9TELE</name>
<dbReference type="Proteomes" id="UP001274896">
    <property type="component" value="Unassembled WGS sequence"/>
</dbReference>
<protein>
    <recommendedName>
        <fullName evidence="2">Tf2-1-like SH3-like domain-containing protein</fullName>
    </recommendedName>
</protein>
<evidence type="ECO:0000313" key="4">
    <source>
        <dbReference type="Proteomes" id="UP001274896"/>
    </source>
</evidence>
<proteinExistence type="predicted"/>
<gene>
    <name evidence="3" type="ORF">QTP70_027749</name>
</gene>
<evidence type="ECO:0000313" key="3">
    <source>
        <dbReference type="EMBL" id="KAK3549029.1"/>
    </source>
</evidence>
<dbReference type="EMBL" id="JAUCMX010000004">
    <property type="protein sequence ID" value="KAK3549029.1"/>
    <property type="molecule type" value="Genomic_DNA"/>
</dbReference>
<dbReference type="AlphaFoldDB" id="A0AAE0RAT3"/>
<organism evidence="3 4">
    <name type="scientific">Hemibagrus guttatus</name>
    <dbReference type="NCBI Taxonomy" id="175788"/>
    <lineage>
        <taxon>Eukaryota</taxon>
        <taxon>Metazoa</taxon>
        <taxon>Chordata</taxon>
        <taxon>Craniata</taxon>
        <taxon>Vertebrata</taxon>
        <taxon>Euteleostomi</taxon>
        <taxon>Actinopterygii</taxon>
        <taxon>Neopterygii</taxon>
        <taxon>Teleostei</taxon>
        <taxon>Ostariophysi</taxon>
        <taxon>Siluriformes</taxon>
        <taxon>Bagridae</taxon>
        <taxon>Hemibagrus</taxon>
    </lineage>
</organism>
<feature type="region of interest" description="Disordered" evidence="1">
    <location>
        <begin position="1"/>
        <end position="20"/>
    </location>
</feature>
<evidence type="ECO:0000259" key="2">
    <source>
        <dbReference type="Pfam" id="PF24626"/>
    </source>
</evidence>
<comment type="caution">
    <text evidence="3">The sequence shown here is derived from an EMBL/GenBank/DDBJ whole genome shotgun (WGS) entry which is preliminary data.</text>
</comment>
<feature type="domain" description="Tf2-1-like SH3-like" evidence="2">
    <location>
        <begin position="87"/>
        <end position="132"/>
    </location>
</feature>
<keyword evidence="4" id="KW-1185">Reference proteome</keyword>
<evidence type="ECO:0000256" key="1">
    <source>
        <dbReference type="SAM" id="MobiDB-lite"/>
    </source>
</evidence>